<dbReference type="PIRSF" id="PIRSF017393">
    <property type="entry name" value="MTase_SAV2177"/>
    <property type="match status" value="1"/>
</dbReference>
<dbReference type="InterPro" id="IPR006764">
    <property type="entry name" value="SAM_dep_MeTrfase_SAV2177_type"/>
</dbReference>
<dbReference type="Pfam" id="PF04672">
    <property type="entry name" value="Methyltransf_19"/>
    <property type="match status" value="1"/>
</dbReference>
<dbReference type="GO" id="GO:0008168">
    <property type="term" value="F:methyltransferase activity"/>
    <property type="evidence" value="ECO:0007669"/>
    <property type="project" value="UniProtKB-KW"/>
</dbReference>
<reference evidence="1 2" key="1">
    <citation type="submission" date="2021-08" db="EMBL/GenBank/DDBJ databases">
        <title>Streptomyces sp. PTM05 isolated from lichen.</title>
        <authorList>
            <person name="Somphong A."/>
            <person name="Phongsopitanun W."/>
            <person name="Tanasupawat S."/>
        </authorList>
    </citation>
    <scope>NUCLEOTIDE SEQUENCE [LARGE SCALE GENOMIC DNA]</scope>
    <source>
        <strain evidence="1 2">Ptm05</strain>
    </source>
</reference>
<dbReference type="Gene3D" id="3.40.50.150">
    <property type="entry name" value="Vaccinia Virus protein VP39"/>
    <property type="match status" value="1"/>
</dbReference>
<keyword evidence="2" id="KW-1185">Reference proteome</keyword>
<evidence type="ECO:0000313" key="2">
    <source>
        <dbReference type="Proteomes" id="UP001198565"/>
    </source>
</evidence>
<protein>
    <submittedName>
        <fullName evidence="1">SAM-dependent methyltransferase</fullName>
    </submittedName>
</protein>
<keyword evidence="1" id="KW-0489">Methyltransferase</keyword>
<accession>A0ABS7QQ06</accession>
<sequence length="273" mass="29678">MRARPRAAIDLHTDRPHAARVYDVLLGVKTNYPADRAQAAAVAERMPSVRIAARVNRAFVMRCARELARAGTRQFLDIGTGIPMEPNLHDTVQRVDPTCRVVYVDNDPIVLAHSRALHTSDPRGRTAYIDADASRPETVLGSREVAATLRLDEPVALFMCLFLHWLPATTDPYEVVGRLVDALAPGSHLVVTHLASDITPATVTSVEDTFQGSGSEVHGRDRDQVARFFTGLRLLAPGLVTPHGWRPDDDPAGIGRGPADDDVPVWAGVAVKP</sequence>
<dbReference type="EMBL" id="JAINVZ010000005">
    <property type="protein sequence ID" value="MBY8885276.1"/>
    <property type="molecule type" value="Genomic_DNA"/>
</dbReference>
<keyword evidence="1" id="KW-0808">Transferase</keyword>
<organism evidence="1 2">
    <name type="scientific">Streptantibioticus parmotrematis</name>
    <dbReference type="NCBI Taxonomy" id="2873249"/>
    <lineage>
        <taxon>Bacteria</taxon>
        <taxon>Bacillati</taxon>
        <taxon>Actinomycetota</taxon>
        <taxon>Actinomycetes</taxon>
        <taxon>Kitasatosporales</taxon>
        <taxon>Streptomycetaceae</taxon>
        <taxon>Streptantibioticus</taxon>
    </lineage>
</organism>
<comment type="caution">
    <text evidence="1">The sequence shown here is derived from an EMBL/GenBank/DDBJ whole genome shotgun (WGS) entry which is preliminary data.</text>
</comment>
<dbReference type="SUPFAM" id="SSF53335">
    <property type="entry name" value="S-adenosyl-L-methionine-dependent methyltransferases"/>
    <property type="match status" value="1"/>
</dbReference>
<name>A0ABS7QQ06_9ACTN</name>
<dbReference type="Proteomes" id="UP001198565">
    <property type="component" value="Unassembled WGS sequence"/>
</dbReference>
<proteinExistence type="predicted"/>
<dbReference type="InterPro" id="IPR029063">
    <property type="entry name" value="SAM-dependent_MTases_sf"/>
</dbReference>
<evidence type="ECO:0000313" key="1">
    <source>
        <dbReference type="EMBL" id="MBY8885276.1"/>
    </source>
</evidence>
<dbReference type="GO" id="GO:0032259">
    <property type="term" value="P:methylation"/>
    <property type="evidence" value="ECO:0007669"/>
    <property type="project" value="UniProtKB-KW"/>
</dbReference>
<gene>
    <name evidence="1" type="ORF">K7472_10510</name>
</gene>